<organism evidence="1 2">
    <name type="scientific">Neurospora intermedia</name>
    <dbReference type="NCBI Taxonomy" id="5142"/>
    <lineage>
        <taxon>Eukaryota</taxon>
        <taxon>Fungi</taxon>
        <taxon>Dikarya</taxon>
        <taxon>Ascomycota</taxon>
        <taxon>Pezizomycotina</taxon>
        <taxon>Sordariomycetes</taxon>
        <taxon>Sordariomycetidae</taxon>
        <taxon>Sordariales</taxon>
        <taxon>Sordariaceae</taxon>
        <taxon>Neurospora</taxon>
    </lineage>
</organism>
<dbReference type="Proteomes" id="UP001451303">
    <property type="component" value="Unassembled WGS sequence"/>
</dbReference>
<gene>
    <name evidence="1" type="ORF">QR685DRAFT_522272</name>
</gene>
<accession>A0ABR3DIM3</accession>
<evidence type="ECO:0000313" key="2">
    <source>
        <dbReference type="Proteomes" id="UP001451303"/>
    </source>
</evidence>
<reference evidence="1 2" key="1">
    <citation type="submission" date="2023-09" db="EMBL/GenBank/DDBJ databases">
        <title>Multi-omics analysis of a traditional fermented food reveals byproduct-associated fungal strains for waste-to-food upcycling.</title>
        <authorList>
            <consortium name="Lawrence Berkeley National Laboratory"/>
            <person name="Rekdal V.M."/>
            <person name="Villalobos-Escobedo J.M."/>
            <person name="Rodriguez-Valeron N."/>
            <person name="Garcia M.O."/>
            <person name="Vasquez D.P."/>
            <person name="Damayanti I."/>
            <person name="Sorensen P.M."/>
            <person name="Baidoo E.E."/>
            <person name="De Carvalho A.C."/>
            <person name="Riley R."/>
            <person name="Lipzen A."/>
            <person name="He G."/>
            <person name="Yan M."/>
            <person name="Haridas S."/>
            <person name="Daum C."/>
            <person name="Yoshinaga Y."/>
            <person name="Ng V."/>
            <person name="Grigoriev I.V."/>
            <person name="Munk R."/>
            <person name="Nuraida L."/>
            <person name="Wijaya C.H."/>
            <person name="Morales P.-C."/>
            <person name="Keasling J.D."/>
        </authorList>
    </citation>
    <scope>NUCLEOTIDE SEQUENCE [LARGE SCALE GENOMIC DNA]</scope>
    <source>
        <strain evidence="1 2">FGSC 2613</strain>
    </source>
</reference>
<name>A0ABR3DIM3_NEUIN</name>
<proteinExistence type="predicted"/>
<comment type="caution">
    <text evidence="1">The sequence shown here is derived from an EMBL/GenBank/DDBJ whole genome shotgun (WGS) entry which is preliminary data.</text>
</comment>
<dbReference type="EMBL" id="JAVLET010000003">
    <property type="protein sequence ID" value="KAL0472531.1"/>
    <property type="molecule type" value="Genomic_DNA"/>
</dbReference>
<sequence>MGTSTHRYLYDTVTTGVDGLVCLMRRMPIPYRRTVELVVQGAGKTSLPHLGLGHGIGSPETEGCQWAQYVSKRVRALEFSRWRTLNRLRLERCDWACRITLWGP</sequence>
<keyword evidence="2" id="KW-1185">Reference proteome</keyword>
<protein>
    <submittedName>
        <fullName evidence="1">Uncharacterized protein</fullName>
    </submittedName>
</protein>
<evidence type="ECO:0000313" key="1">
    <source>
        <dbReference type="EMBL" id="KAL0472531.1"/>
    </source>
</evidence>